<dbReference type="Pfam" id="PF12728">
    <property type="entry name" value="HTH_17"/>
    <property type="match status" value="1"/>
</dbReference>
<protein>
    <submittedName>
        <fullName evidence="2">Helix-turn-helix domain-containing protein</fullName>
    </submittedName>
</protein>
<comment type="caution">
    <text evidence="2">The sequence shown here is derived from an EMBL/GenBank/DDBJ whole genome shotgun (WGS) entry which is preliminary data.</text>
</comment>
<dbReference type="RefSeq" id="WP_161259395.1">
    <property type="nucleotide sequence ID" value="NZ_WXEY01000020.1"/>
</dbReference>
<evidence type="ECO:0000313" key="2">
    <source>
        <dbReference type="EMBL" id="MZP30878.1"/>
    </source>
</evidence>
<proteinExistence type="predicted"/>
<name>A0A845LB15_9FIRM</name>
<reference evidence="2 3" key="1">
    <citation type="submission" date="2020-01" db="EMBL/GenBank/DDBJ databases">
        <title>Whole-genome sequence of Heliobacterium undosum DSM 13378.</title>
        <authorList>
            <person name="Kyndt J.A."/>
            <person name="Meyer T.E."/>
        </authorList>
    </citation>
    <scope>NUCLEOTIDE SEQUENCE [LARGE SCALE GENOMIC DNA]</scope>
    <source>
        <strain evidence="2 3">DSM 13378</strain>
    </source>
</reference>
<dbReference type="InterPro" id="IPR041657">
    <property type="entry name" value="HTH_17"/>
</dbReference>
<evidence type="ECO:0000313" key="3">
    <source>
        <dbReference type="Proteomes" id="UP000463470"/>
    </source>
</evidence>
<sequence>MNLPDELTVVQAAKVTGLQRYTLRDAIHRGDLAARQQKVPGGFKYLIPLEALREFARRRGVQSSLLGLEGEQPALVGESAEAAVPVALVAPSMTAGAVAASAVKPGAQTGEGAYPDPERTSLVNGMPQEMTAEAQALAVDWREFKESTQELIQLLRSLPREEQRADGLLEDRLEQMLQQIVEVQSDVLGLKKGFHQHLSKVEGRVVNLQQSVNGELRTSMERVRQGMNQGLDEFRSGLDAWQHNVDTVFDDMRSTLQEVAASQSDAEMRQAFVHKLSVDNQSTMGEVKKLMVEVSETVGQMVSAQQSGAQTLERRLDDVKASVDGVRRSVDRSTEMIIKWRQKMQMEQSKRGVKGWWNRLWGRSQTPVLSK</sequence>
<keyword evidence="3" id="KW-1185">Reference proteome</keyword>
<dbReference type="Gene3D" id="1.10.287.1060">
    <property type="entry name" value="ESAT-6-like"/>
    <property type="match status" value="1"/>
</dbReference>
<evidence type="ECO:0000259" key="1">
    <source>
        <dbReference type="Pfam" id="PF12728"/>
    </source>
</evidence>
<dbReference type="EMBL" id="WXEY01000020">
    <property type="protein sequence ID" value="MZP30878.1"/>
    <property type="molecule type" value="Genomic_DNA"/>
</dbReference>
<accession>A0A845LB15</accession>
<gene>
    <name evidence="2" type="ORF">GTO91_14255</name>
</gene>
<organism evidence="2 3">
    <name type="scientific">Heliomicrobium undosum</name>
    <dbReference type="NCBI Taxonomy" id="121734"/>
    <lineage>
        <taxon>Bacteria</taxon>
        <taxon>Bacillati</taxon>
        <taxon>Bacillota</taxon>
        <taxon>Clostridia</taxon>
        <taxon>Eubacteriales</taxon>
        <taxon>Heliobacteriaceae</taxon>
        <taxon>Heliomicrobium</taxon>
    </lineage>
</organism>
<dbReference type="Proteomes" id="UP000463470">
    <property type="component" value="Unassembled WGS sequence"/>
</dbReference>
<feature type="domain" description="Helix-turn-helix" evidence="1">
    <location>
        <begin position="7"/>
        <end position="59"/>
    </location>
</feature>
<dbReference type="OrthoDB" id="2080778at2"/>
<dbReference type="AlphaFoldDB" id="A0A845LB15"/>